<evidence type="ECO:0000256" key="1">
    <source>
        <dbReference type="SAM" id="MobiDB-lite"/>
    </source>
</evidence>
<proteinExistence type="predicted"/>
<feature type="chain" id="PRO_5034820480" evidence="2">
    <location>
        <begin position="19"/>
        <end position="209"/>
    </location>
</feature>
<sequence length="209" mass="22951">MRTVSIFLGLALSGIAGAQDPAAQNAFSTRLVVRQTGDSGTNFDIIRREHLFRSSTISKSAARKQPDSHGDSTELLARHAEAHLMAGLKKMVSSSLRTHGPKITKFAHGMLQEQLKNFIPAGSKDKGKGKDKGKEKGIGEKGEKDEKKSQKDKGSVKSRDLMGGMQGPIYDNDVKSRKVDYLGNLMTLYEMAERGAAFIDPDRPLWDYD</sequence>
<evidence type="ECO:0000313" key="4">
    <source>
        <dbReference type="Proteomes" id="UP000664169"/>
    </source>
</evidence>
<reference evidence="3" key="1">
    <citation type="submission" date="2021-03" db="EMBL/GenBank/DDBJ databases">
        <authorList>
            <person name="Tagirdzhanova G."/>
        </authorList>
    </citation>
    <scope>NUCLEOTIDE SEQUENCE</scope>
</reference>
<feature type="signal peptide" evidence="2">
    <location>
        <begin position="1"/>
        <end position="18"/>
    </location>
</feature>
<evidence type="ECO:0000256" key="2">
    <source>
        <dbReference type="SAM" id="SignalP"/>
    </source>
</evidence>
<keyword evidence="2" id="KW-0732">Signal</keyword>
<dbReference type="EMBL" id="CAJPDQ010000018">
    <property type="protein sequence ID" value="CAF9922757.1"/>
    <property type="molecule type" value="Genomic_DNA"/>
</dbReference>
<gene>
    <name evidence="3" type="ORF">GOMPHAMPRED_002664</name>
</gene>
<comment type="caution">
    <text evidence="3">The sequence shown here is derived from an EMBL/GenBank/DDBJ whole genome shotgun (WGS) entry which is preliminary data.</text>
</comment>
<keyword evidence="4" id="KW-1185">Reference proteome</keyword>
<accession>A0A8H3FHB9</accession>
<name>A0A8H3FHB9_9LECA</name>
<protein>
    <submittedName>
        <fullName evidence="3">Uncharacterized protein</fullName>
    </submittedName>
</protein>
<organism evidence="3 4">
    <name type="scientific">Gomphillus americanus</name>
    <dbReference type="NCBI Taxonomy" id="1940652"/>
    <lineage>
        <taxon>Eukaryota</taxon>
        <taxon>Fungi</taxon>
        <taxon>Dikarya</taxon>
        <taxon>Ascomycota</taxon>
        <taxon>Pezizomycotina</taxon>
        <taxon>Lecanoromycetes</taxon>
        <taxon>OSLEUM clade</taxon>
        <taxon>Ostropomycetidae</taxon>
        <taxon>Ostropales</taxon>
        <taxon>Graphidaceae</taxon>
        <taxon>Gomphilloideae</taxon>
        <taxon>Gomphillus</taxon>
    </lineage>
</organism>
<feature type="compositionally biased region" description="Basic and acidic residues" evidence="1">
    <location>
        <begin position="123"/>
        <end position="160"/>
    </location>
</feature>
<feature type="region of interest" description="Disordered" evidence="1">
    <location>
        <begin position="118"/>
        <end position="169"/>
    </location>
</feature>
<dbReference type="AlphaFoldDB" id="A0A8H3FHB9"/>
<evidence type="ECO:0000313" key="3">
    <source>
        <dbReference type="EMBL" id="CAF9922757.1"/>
    </source>
</evidence>
<dbReference type="Proteomes" id="UP000664169">
    <property type="component" value="Unassembled WGS sequence"/>
</dbReference>